<sequence length="304" mass="33778">MAITECPPPGPEQWTVNGLIASRAFKIDASSGMQARNALLDSAHGITRGAVYCNAKSEYPDPYCICLAVSSKGVPDAPTDGDGLYLVTCQYGRPVSTYMPPAVPYGELRYWVEHATSSEPADHDISGGPLVNSAGEPLEPPPYVEVSYDTLVIQWVRRASSYGDLYQRYRVYKDTVNSMNFYGAGPHCMKARPVNIEEVDRPGTKADMIKYFRLTARFDYREEKTFNGIAYGGWLDVRYDRGRRTVGVVVEGKREYPPIMFNGQAVADPVMLDGSGQQLPDGQQPVVLVKHLYKERNFNEIVIS</sequence>
<reference evidence="1" key="1">
    <citation type="submission" date="2020-03" db="EMBL/GenBank/DDBJ databases">
        <title>The deep terrestrial virosphere.</title>
        <authorList>
            <person name="Holmfeldt K."/>
            <person name="Nilsson E."/>
            <person name="Simone D."/>
            <person name="Lopez-Fernandez M."/>
            <person name="Wu X."/>
            <person name="de Brujin I."/>
            <person name="Lundin D."/>
            <person name="Andersson A."/>
            <person name="Bertilsson S."/>
            <person name="Dopson M."/>
        </authorList>
    </citation>
    <scope>NUCLEOTIDE SEQUENCE</scope>
    <source>
        <strain evidence="1">MM415B01625</strain>
    </source>
</reference>
<protein>
    <submittedName>
        <fullName evidence="1">Uncharacterized protein</fullName>
    </submittedName>
</protein>
<evidence type="ECO:0000313" key="1">
    <source>
        <dbReference type="EMBL" id="QJA57573.1"/>
    </source>
</evidence>
<dbReference type="EMBL" id="MT141280">
    <property type="protein sequence ID" value="QJA57573.1"/>
    <property type="molecule type" value="Genomic_DNA"/>
</dbReference>
<organism evidence="1">
    <name type="scientific">viral metagenome</name>
    <dbReference type="NCBI Taxonomy" id="1070528"/>
    <lineage>
        <taxon>unclassified sequences</taxon>
        <taxon>metagenomes</taxon>
        <taxon>organismal metagenomes</taxon>
    </lineage>
</organism>
<dbReference type="AlphaFoldDB" id="A0A6M3IJJ8"/>
<gene>
    <name evidence="1" type="ORF">MM415B01625_0015</name>
</gene>
<name>A0A6M3IJJ8_9ZZZZ</name>
<proteinExistence type="predicted"/>
<accession>A0A6M3IJJ8</accession>